<organism evidence="5 6">
    <name type="scientific">Streptomyces antimycoticus</name>
    <dbReference type="NCBI Taxonomy" id="68175"/>
    <lineage>
        <taxon>Bacteria</taxon>
        <taxon>Bacillati</taxon>
        <taxon>Actinomycetota</taxon>
        <taxon>Actinomycetes</taxon>
        <taxon>Kitasatosporales</taxon>
        <taxon>Streptomycetaceae</taxon>
        <taxon>Streptomyces</taxon>
        <taxon>Streptomyces violaceusniger group</taxon>
    </lineage>
</organism>
<evidence type="ECO:0000256" key="2">
    <source>
        <dbReference type="ARBA" id="ARBA00023239"/>
    </source>
</evidence>
<evidence type="ECO:0000313" key="5">
    <source>
        <dbReference type="EMBL" id="BBJ43868.1"/>
    </source>
</evidence>
<keyword evidence="1" id="KW-0346">Stress response</keyword>
<evidence type="ECO:0000259" key="4">
    <source>
        <dbReference type="Pfam" id="PF01965"/>
    </source>
</evidence>
<evidence type="ECO:0000313" key="6">
    <source>
        <dbReference type="Proteomes" id="UP000463951"/>
    </source>
</evidence>
<dbReference type="AlphaFoldDB" id="A0A499UV06"/>
<evidence type="ECO:0000256" key="1">
    <source>
        <dbReference type="ARBA" id="ARBA00023016"/>
    </source>
</evidence>
<evidence type="ECO:0000256" key="3">
    <source>
        <dbReference type="ARBA" id="ARBA00038493"/>
    </source>
</evidence>
<dbReference type="Pfam" id="PF01965">
    <property type="entry name" value="DJ-1_PfpI"/>
    <property type="match status" value="1"/>
</dbReference>
<dbReference type="Gene3D" id="3.40.50.880">
    <property type="match status" value="1"/>
</dbReference>
<proteinExistence type="inferred from homology"/>
<feature type="domain" description="DJ-1/PfpI" evidence="4">
    <location>
        <begin position="47"/>
        <end position="246"/>
    </location>
</feature>
<gene>
    <name evidence="5" type="ORF">SSPO_065860</name>
</gene>
<dbReference type="PANTHER" id="PTHR48094:SF11">
    <property type="entry name" value="GLUTATHIONE-INDEPENDENT GLYOXALASE HSP31-RELATED"/>
    <property type="match status" value="1"/>
</dbReference>
<dbReference type="InterPro" id="IPR029062">
    <property type="entry name" value="Class_I_gatase-like"/>
</dbReference>
<dbReference type="EMBL" id="AP019620">
    <property type="protein sequence ID" value="BBJ43868.1"/>
    <property type="molecule type" value="Genomic_DNA"/>
</dbReference>
<sequence>MQSRTRALSGATASEERPMAKILCVLTGASYWTLKDGHRHPTGYWAEEFVAPYRVFTGAGHEVTVATPNGVVPVVDTMSLEARMAGGEENSLKEEAVIESADELRHPIALTEVRLEDYDAVYYPGGHGPMQDLSADPDSGALLRKALASGNPLGIVCHAPAAILATRDTNGDTPFADYRLTGFCNEEEAGVGLADRAKWLLEDELKTLPTQYSRGPAWEPYTVVDRNLFTGQNPASSGPLAQELVKALAHAE</sequence>
<dbReference type="GO" id="GO:0019172">
    <property type="term" value="F:glyoxalase III activity"/>
    <property type="evidence" value="ECO:0007669"/>
    <property type="project" value="TreeGrafter"/>
</dbReference>
<name>A0A499UV06_9ACTN</name>
<dbReference type="GO" id="GO:0005737">
    <property type="term" value="C:cytoplasm"/>
    <property type="evidence" value="ECO:0007669"/>
    <property type="project" value="TreeGrafter"/>
</dbReference>
<comment type="similarity">
    <text evidence="3">Belongs to the peptidase C56 family. HSP31-like subfamily.</text>
</comment>
<keyword evidence="5" id="KW-0808">Transferase</keyword>
<dbReference type="PANTHER" id="PTHR48094">
    <property type="entry name" value="PROTEIN/NUCLEIC ACID DEGLYCASE DJ-1-RELATED"/>
    <property type="match status" value="1"/>
</dbReference>
<dbReference type="SUPFAM" id="SSF52317">
    <property type="entry name" value="Class I glutamine amidotransferase-like"/>
    <property type="match status" value="1"/>
</dbReference>
<dbReference type="GO" id="GO:0019243">
    <property type="term" value="P:methylglyoxal catabolic process to D-lactate via S-lactoyl-glutathione"/>
    <property type="evidence" value="ECO:0007669"/>
    <property type="project" value="TreeGrafter"/>
</dbReference>
<dbReference type="CDD" id="cd03141">
    <property type="entry name" value="GATase1_Hsp31_like"/>
    <property type="match status" value="1"/>
</dbReference>
<dbReference type="InterPro" id="IPR002818">
    <property type="entry name" value="DJ-1/PfpI"/>
</dbReference>
<dbReference type="InterPro" id="IPR050325">
    <property type="entry name" value="Prot/Nucl_acid_deglycase"/>
</dbReference>
<dbReference type="Proteomes" id="UP000463951">
    <property type="component" value="Chromosome"/>
</dbReference>
<reference evidence="5 6" key="1">
    <citation type="journal article" date="2020" name="Int. J. Syst. Evol. Microbiol.">
        <title>Reclassification of Streptomyces castelarensis and Streptomyces sporoclivatus as later heterotypic synonyms of Streptomyces antimycoticus.</title>
        <authorList>
            <person name="Komaki H."/>
            <person name="Tamura T."/>
        </authorList>
    </citation>
    <scope>NUCLEOTIDE SEQUENCE [LARGE SCALE GENOMIC DNA]</scope>
    <source>
        <strain evidence="5 6">NBRC 100767</strain>
    </source>
</reference>
<protein>
    <submittedName>
        <fullName evidence="5">Dimethylallyltransferase</fullName>
    </submittedName>
</protein>
<keyword evidence="2" id="KW-0456">Lyase</keyword>
<dbReference type="GO" id="GO:0016740">
    <property type="term" value="F:transferase activity"/>
    <property type="evidence" value="ECO:0007669"/>
    <property type="project" value="UniProtKB-KW"/>
</dbReference>
<accession>A0A499UV06</accession>